<accession>A0A8S1RPE6</accession>
<protein>
    <submittedName>
        <fullName evidence="1">Uncharacterized protein</fullName>
    </submittedName>
</protein>
<evidence type="ECO:0000313" key="2">
    <source>
        <dbReference type="Proteomes" id="UP000692954"/>
    </source>
</evidence>
<reference evidence="1" key="1">
    <citation type="submission" date="2021-01" db="EMBL/GenBank/DDBJ databases">
        <authorList>
            <consortium name="Genoscope - CEA"/>
            <person name="William W."/>
        </authorList>
    </citation>
    <scope>NUCLEOTIDE SEQUENCE</scope>
</reference>
<sequence>MRHYQQSNRQFRNQIQYVKNRLNSKKWVDKLFDFEFHNNKVKKGQLINSYILENLQQLEEQIKAYKLRMNYSRSHLIKYSEGQNGMIIVDQKNIEKILERIQFKQIQSFEDFTLIQELEKIIIIIFCSKVRWYYLHCWINN</sequence>
<name>A0A8S1RPE6_9CILI</name>
<organism evidence="1 2">
    <name type="scientific">Paramecium sonneborni</name>
    <dbReference type="NCBI Taxonomy" id="65129"/>
    <lineage>
        <taxon>Eukaryota</taxon>
        <taxon>Sar</taxon>
        <taxon>Alveolata</taxon>
        <taxon>Ciliophora</taxon>
        <taxon>Intramacronucleata</taxon>
        <taxon>Oligohymenophorea</taxon>
        <taxon>Peniculida</taxon>
        <taxon>Parameciidae</taxon>
        <taxon>Paramecium</taxon>
    </lineage>
</organism>
<proteinExistence type="predicted"/>
<gene>
    <name evidence="1" type="ORF">PSON_ATCC_30995.1.T2580018</name>
</gene>
<dbReference type="EMBL" id="CAJJDN010000258">
    <property type="protein sequence ID" value="CAD8130046.1"/>
    <property type="molecule type" value="Genomic_DNA"/>
</dbReference>
<comment type="caution">
    <text evidence="1">The sequence shown here is derived from an EMBL/GenBank/DDBJ whole genome shotgun (WGS) entry which is preliminary data.</text>
</comment>
<evidence type="ECO:0000313" key="1">
    <source>
        <dbReference type="EMBL" id="CAD8130046.1"/>
    </source>
</evidence>
<dbReference type="AlphaFoldDB" id="A0A8S1RPE6"/>
<dbReference type="Proteomes" id="UP000692954">
    <property type="component" value="Unassembled WGS sequence"/>
</dbReference>
<keyword evidence="2" id="KW-1185">Reference proteome</keyword>